<gene>
    <name evidence="1" type="ORF">ECEC1870_2127</name>
</gene>
<accession>A0AAV3H9P9</accession>
<dbReference type="EMBL" id="AMVG01000318">
    <property type="protein sequence ID" value="EKJ45287.1"/>
    <property type="molecule type" value="Genomic_DNA"/>
</dbReference>
<reference evidence="1 2" key="1">
    <citation type="submission" date="2012-06" db="EMBL/GenBank/DDBJ databases">
        <title>Genomic anatomy of Escherichia coli O157:H7 outbreaks.</title>
        <authorList>
            <person name="Eppinger M."/>
            <person name="Daugherty S."/>
            <person name="Agrawal S."/>
            <person name="Galens K."/>
            <person name="Tallon L."/>
            <person name="Shefchek K."/>
            <person name="Parankush S."/>
            <person name="Cebula T.A."/>
            <person name="Feng P."/>
            <person name="Soderlund R."/>
            <person name="Mammel M.K."/>
            <person name="DebRoy C."/>
            <person name="Dudley E.G."/>
            <person name="Tarr P.I."/>
            <person name="Fraser-Liggett C."/>
            <person name="Ravel J."/>
        </authorList>
    </citation>
    <scope>NUCLEOTIDE SEQUENCE [LARGE SCALE GENOMIC DNA]</scope>
    <source>
        <strain evidence="1 2">EC1870</strain>
    </source>
</reference>
<evidence type="ECO:0000313" key="2">
    <source>
        <dbReference type="Proteomes" id="UP000006789"/>
    </source>
</evidence>
<sequence>EPAPLHRKSVLAVFFLNKASVTETIRILIIY</sequence>
<name>A0AAV3H9P9_ECOLX</name>
<dbReference type="AlphaFoldDB" id="A0AAV3H9P9"/>
<protein>
    <recommendedName>
        <fullName evidence="3">Transposase</fullName>
    </recommendedName>
</protein>
<evidence type="ECO:0008006" key="3">
    <source>
        <dbReference type="Google" id="ProtNLM"/>
    </source>
</evidence>
<organism evidence="1 2">
    <name type="scientific">Escherichia coli EC1870</name>
    <dbReference type="NCBI Taxonomy" id="1005554"/>
    <lineage>
        <taxon>Bacteria</taxon>
        <taxon>Pseudomonadati</taxon>
        <taxon>Pseudomonadota</taxon>
        <taxon>Gammaproteobacteria</taxon>
        <taxon>Enterobacterales</taxon>
        <taxon>Enterobacteriaceae</taxon>
        <taxon>Escherichia</taxon>
    </lineage>
</organism>
<proteinExistence type="predicted"/>
<dbReference type="Proteomes" id="UP000006789">
    <property type="component" value="Unassembled WGS sequence"/>
</dbReference>
<evidence type="ECO:0000313" key="1">
    <source>
        <dbReference type="EMBL" id="EKJ45287.1"/>
    </source>
</evidence>
<comment type="caution">
    <text evidence="1">The sequence shown here is derived from an EMBL/GenBank/DDBJ whole genome shotgun (WGS) entry which is preliminary data.</text>
</comment>
<feature type="non-terminal residue" evidence="1">
    <location>
        <position position="1"/>
    </location>
</feature>